<reference evidence="1 2" key="1">
    <citation type="journal article" date="2024" name="J. Plant Pathol.">
        <title>Sequence and assembly of the genome of Seiridium unicorne, isolate CBS 538.82, causal agent of cypress canker disease.</title>
        <authorList>
            <person name="Scali E."/>
            <person name="Rocca G.D."/>
            <person name="Danti R."/>
            <person name="Garbelotto M."/>
            <person name="Barberini S."/>
            <person name="Baroncelli R."/>
            <person name="Emiliani G."/>
        </authorList>
    </citation>
    <scope>NUCLEOTIDE SEQUENCE [LARGE SCALE GENOMIC DNA]</scope>
    <source>
        <strain evidence="1 2">BM-138-508</strain>
    </source>
</reference>
<evidence type="ECO:0000313" key="1">
    <source>
        <dbReference type="EMBL" id="KAK9425530.1"/>
    </source>
</evidence>
<dbReference type="EMBL" id="JARVKF010000014">
    <property type="protein sequence ID" value="KAK9425530.1"/>
    <property type="molecule type" value="Genomic_DNA"/>
</dbReference>
<gene>
    <name evidence="1" type="ORF">SUNI508_12914</name>
</gene>
<name>A0ABR2VF32_9PEZI</name>
<sequence>MGEHHSDTGLIGGGRHSTTWLDLLHAGYGSFVSFKEDGTSSEAPWSDDDDLLLRWAGGTSSMYFLTNTADVYHDWLRVVLLLLRYDAPLNACTFTTIRQQKVPGVRGGQKNAITASELLVMILKLRSINGTLDSSTKDLEKQVNTYLLNSGPITDIL</sequence>
<accession>A0ABR2VF32</accession>
<protein>
    <submittedName>
        <fullName evidence="1">Uncharacterized protein</fullName>
    </submittedName>
</protein>
<dbReference type="Proteomes" id="UP001408356">
    <property type="component" value="Unassembled WGS sequence"/>
</dbReference>
<comment type="caution">
    <text evidence="1">The sequence shown here is derived from an EMBL/GenBank/DDBJ whole genome shotgun (WGS) entry which is preliminary data.</text>
</comment>
<proteinExistence type="predicted"/>
<organism evidence="1 2">
    <name type="scientific">Seiridium unicorne</name>
    <dbReference type="NCBI Taxonomy" id="138068"/>
    <lineage>
        <taxon>Eukaryota</taxon>
        <taxon>Fungi</taxon>
        <taxon>Dikarya</taxon>
        <taxon>Ascomycota</taxon>
        <taxon>Pezizomycotina</taxon>
        <taxon>Sordariomycetes</taxon>
        <taxon>Xylariomycetidae</taxon>
        <taxon>Amphisphaeriales</taxon>
        <taxon>Sporocadaceae</taxon>
        <taxon>Seiridium</taxon>
    </lineage>
</organism>
<evidence type="ECO:0000313" key="2">
    <source>
        <dbReference type="Proteomes" id="UP001408356"/>
    </source>
</evidence>
<keyword evidence="2" id="KW-1185">Reference proteome</keyword>